<name>A0A5R8M0M0_9FLAO</name>
<evidence type="ECO:0000256" key="1">
    <source>
        <dbReference type="SAM" id="MobiDB-lite"/>
    </source>
</evidence>
<evidence type="ECO:0000313" key="3">
    <source>
        <dbReference type="Proteomes" id="UP000308382"/>
    </source>
</evidence>
<feature type="compositionally biased region" description="Basic and acidic residues" evidence="1">
    <location>
        <begin position="271"/>
        <end position="295"/>
    </location>
</feature>
<dbReference type="Proteomes" id="UP000308382">
    <property type="component" value="Unassembled WGS sequence"/>
</dbReference>
<proteinExistence type="predicted"/>
<keyword evidence="3" id="KW-1185">Reference proteome</keyword>
<dbReference type="Pfam" id="PF18976">
    <property type="entry name" value="DUF5712"/>
    <property type="match status" value="1"/>
</dbReference>
<accession>A0A5R8M0M0</accession>
<gene>
    <name evidence="2" type="ORF">FEK29_13825</name>
</gene>
<comment type="caution">
    <text evidence="2">The sequence shown here is derived from an EMBL/GenBank/DDBJ whole genome shotgun (WGS) entry which is preliminary data.</text>
</comment>
<sequence length="303" mass="35900">MMPVSIVHTTSMDNKGSCSKYGHYLNKENEVMKKEGQGHRQQFFFDQEQNRLTTLRAIDRVDGNSRNKGLSKKQDRYFTMTLNFSQKELEHLTATLAKRPIRDVSELNDRELQDYNEVIRLFTRQAMRNYADNFNKGITEKQLVWFAKIEHRRYYKGTDREVMVGKAKSGERKEGLQTHVHITVSRMHKEYRINLSPLTNARNSKNLVLNGKKVNGGFDRSQWKQWNEDTFDEMFKYQRGLEEKFETLRVLKHGTLEEKKVLKMAIQKEKNEAMENRSKSNEMKGPKNIQKERIKSRNNQITR</sequence>
<reference evidence="2 3" key="1">
    <citation type="journal article" date="2017" name="Int. J. Syst. Evol. Microbiol.">
        <title>Maripseudobacter aurantiacus gen. nov., sp. nov., a novel member of the family Flavobacteriaceae isolated from a sedimentation basin.</title>
        <authorList>
            <person name="Chen C."/>
            <person name="Su Y."/>
            <person name="Tao T."/>
            <person name="Fu G."/>
            <person name="Zhang C."/>
            <person name="Sun C."/>
            <person name="Zhang X."/>
            <person name="Wu M."/>
        </authorList>
    </citation>
    <scope>NUCLEOTIDE SEQUENCE [LARGE SCALE GENOMIC DNA]</scope>
    <source>
        <strain evidence="3">CDA4</strain>
    </source>
</reference>
<organism evidence="2 3">
    <name type="scientific">Maribacter aurantiacus</name>
    <dbReference type="NCBI Taxonomy" id="1882343"/>
    <lineage>
        <taxon>Bacteria</taxon>
        <taxon>Pseudomonadati</taxon>
        <taxon>Bacteroidota</taxon>
        <taxon>Flavobacteriia</taxon>
        <taxon>Flavobacteriales</taxon>
        <taxon>Flavobacteriaceae</taxon>
        <taxon>Maribacter</taxon>
    </lineage>
</organism>
<feature type="region of interest" description="Disordered" evidence="1">
    <location>
        <begin position="271"/>
        <end position="303"/>
    </location>
</feature>
<protein>
    <recommendedName>
        <fullName evidence="4">Mobilization protein</fullName>
    </recommendedName>
</protein>
<evidence type="ECO:0000313" key="2">
    <source>
        <dbReference type="EMBL" id="TLF43188.1"/>
    </source>
</evidence>
<dbReference type="RefSeq" id="WP_138259034.1">
    <property type="nucleotide sequence ID" value="NZ_VBUK01000009.1"/>
</dbReference>
<dbReference type="InterPro" id="IPR043766">
    <property type="entry name" value="BfmA-like"/>
</dbReference>
<evidence type="ECO:0008006" key="4">
    <source>
        <dbReference type="Google" id="ProtNLM"/>
    </source>
</evidence>
<dbReference type="OrthoDB" id="1404627at2"/>
<dbReference type="AlphaFoldDB" id="A0A5R8M0M0"/>
<dbReference type="EMBL" id="VBUK01000009">
    <property type="protein sequence ID" value="TLF43188.1"/>
    <property type="molecule type" value="Genomic_DNA"/>
</dbReference>